<dbReference type="SMART" id="SM00407">
    <property type="entry name" value="IGc1"/>
    <property type="match status" value="1"/>
</dbReference>
<dbReference type="SMART" id="SM00409">
    <property type="entry name" value="IG"/>
    <property type="match status" value="1"/>
</dbReference>
<reference evidence="2" key="1">
    <citation type="submission" date="2025-08" db="UniProtKB">
        <authorList>
            <consortium name="Ensembl"/>
        </authorList>
    </citation>
    <scope>IDENTIFICATION</scope>
</reference>
<sequence length="260" mass="29152">MNADLLHPTLLVRGWVESWVAAITLTQPSSAEAEPGNSITLDCTVSGYALDWYQEQLGKQARFLIGRFSYGLERKSSLVAPRFSARLDTGAKTVKLTIEGAQRADSAVYFCYEKLIFGKGTKVTVEPKHSPPSVFVVKSEKPKPSDGNKLTAACLVKDFYPKNVQVSMSQEKDLVYKSKEGILSSNGKYSMIQVVKVEPNEEVDCYVTHEGKTYNQTKAQSGTVIWSKCEFYHRFPAAPHFMVRHSPKLKDTHPYPEMFQ</sequence>
<dbReference type="Pfam" id="PF07686">
    <property type="entry name" value="V-set"/>
    <property type="match status" value="1"/>
</dbReference>
<feature type="domain" description="Ig-like" evidence="1">
    <location>
        <begin position="132"/>
        <end position="221"/>
    </location>
</feature>
<proteinExistence type="predicted"/>
<dbReference type="InterPro" id="IPR050150">
    <property type="entry name" value="IgV_Light_Chain"/>
</dbReference>
<dbReference type="SMART" id="SM00406">
    <property type="entry name" value="IGv"/>
    <property type="match status" value="1"/>
</dbReference>
<accession>A0A8C4WR82</accession>
<evidence type="ECO:0000259" key="1">
    <source>
        <dbReference type="PROSITE" id="PS50835"/>
    </source>
</evidence>
<dbReference type="PROSITE" id="PS50835">
    <property type="entry name" value="IG_LIKE"/>
    <property type="match status" value="2"/>
</dbReference>
<dbReference type="InterPro" id="IPR003597">
    <property type="entry name" value="Ig_C1-set"/>
</dbReference>
<protein>
    <recommendedName>
        <fullName evidence="1">Ig-like domain-containing protein</fullName>
    </recommendedName>
</protein>
<dbReference type="InterPro" id="IPR013106">
    <property type="entry name" value="Ig_V-set"/>
</dbReference>
<keyword evidence="3" id="KW-1185">Reference proteome</keyword>
<dbReference type="Gene3D" id="2.60.40.10">
    <property type="entry name" value="Immunoglobulins"/>
    <property type="match status" value="2"/>
</dbReference>
<dbReference type="Proteomes" id="UP000694390">
    <property type="component" value="Unassembled WGS sequence"/>
</dbReference>
<dbReference type="Ensembl" id="ENSGEVT00005020846.1">
    <property type="protein sequence ID" value="ENSGEVP00005019843.1"/>
    <property type="gene ID" value="ENSGEVG00005014001.1"/>
</dbReference>
<dbReference type="Pfam" id="PF07654">
    <property type="entry name" value="C1-set"/>
    <property type="match status" value="1"/>
</dbReference>
<dbReference type="AlphaFoldDB" id="A0A8C4WR82"/>
<evidence type="ECO:0000313" key="2">
    <source>
        <dbReference type="Ensembl" id="ENSGEVP00005019843.1"/>
    </source>
</evidence>
<dbReference type="SUPFAM" id="SSF48726">
    <property type="entry name" value="Immunoglobulin"/>
    <property type="match status" value="2"/>
</dbReference>
<reference evidence="2" key="2">
    <citation type="submission" date="2025-09" db="UniProtKB">
        <authorList>
            <consortium name="Ensembl"/>
        </authorList>
    </citation>
    <scope>IDENTIFICATION</scope>
</reference>
<evidence type="ECO:0000313" key="3">
    <source>
        <dbReference type="Proteomes" id="UP000694390"/>
    </source>
</evidence>
<dbReference type="InterPro" id="IPR036179">
    <property type="entry name" value="Ig-like_dom_sf"/>
</dbReference>
<dbReference type="InterPro" id="IPR013783">
    <property type="entry name" value="Ig-like_fold"/>
</dbReference>
<dbReference type="CDD" id="cd00099">
    <property type="entry name" value="IgV"/>
    <property type="match status" value="1"/>
</dbReference>
<organism evidence="2 3">
    <name type="scientific">Gopherus evgoodei</name>
    <name type="common">Goodes thornscrub tortoise</name>
    <dbReference type="NCBI Taxonomy" id="1825980"/>
    <lineage>
        <taxon>Eukaryota</taxon>
        <taxon>Metazoa</taxon>
        <taxon>Chordata</taxon>
        <taxon>Craniata</taxon>
        <taxon>Vertebrata</taxon>
        <taxon>Euteleostomi</taxon>
        <taxon>Archelosauria</taxon>
        <taxon>Testudinata</taxon>
        <taxon>Testudines</taxon>
        <taxon>Cryptodira</taxon>
        <taxon>Durocryptodira</taxon>
        <taxon>Testudinoidea</taxon>
        <taxon>Testudinidae</taxon>
        <taxon>Gopherus</taxon>
    </lineage>
</organism>
<dbReference type="InterPro" id="IPR003599">
    <property type="entry name" value="Ig_sub"/>
</dbReference>
<dbReference type="InterPro" id="IPR007110">
    <property type="entry name" value="Ig-like_dom"/>
</dbReference>
<dbReference type="GeneTree" id="ENSGT01030000235488"/>
<dbReference type="PANTHER" id="PTHR23267">
    <property type="entry name" value="IMMUNOGLOBULIN LIGHT CHAIN"/>
    <property type="match status" value="1"/>
</dbReference>
<feature type="domain" description="Ig-like" evidence="1">
    <location>
        <begin position="8"/>
        <end position="111"/>
    </location>
</feature>
<name>A0A8C4WR82_9SAUR</name>